<dbReference type="Proteomes" id="UP000297299">
    <property type="component" value="Unassembled WGS sequence"/>
</dbReference>
<evidence type="ECO:0000313" key="3">
    <source>
        <dbReference type="Proteomes" id="UP000297299"/>
    </source>
</evidence>
<evidence type="ECO:0000256" key="1">
    <source>
        <dbReference type="SAM" id="SignalP"/>
    </source>
</evidence>
<feature type="signal peptide" evidence="1">
    <location>
        <begin position="1"/>
        <end position="32"/>
    </location>
</feature>
<reference evidence="2 3" key="1">
    <citation type="submission" date="2017-11" db="EMBL/GenBank/DDBJ databases">
        <title>Comparative genomics of Botrytis spp.</title>
        <authorList>
            <person name="Valero-Jimenez C.A."/>
            <person name="Tapia P."/>
            <person name="Veloso J."/>
            <person name="Silva-Moreno E."/>
            <person name="Staats M."/>
            <person name="Valdes J.H."/>
            <person name="Van Kan J.A.L."/>
        </authorList>
    </citation>
    <scope>NUCLEOTIDE SEQUENCE [LARGE SCALE GENOMIC DNA]</scope>
    <source>
        <strain evidence="2 3">MUCL2830</strain>
    </source>
</reference>
<organism evidence="2 3">
    <name type="scientific">Botryotinia calthae</name>
    <dbReference type="NCBI Taxonomy" id="38488"/>
    <lineage>
        <taxon>Eukaryota</taxon>
        <taxon>Fungi</taxon>
        <taxon>Dikarya</taxon>
        <taxon>Ascomycota</taxon>
        <taxon>Pezizomycotina</taxon>
        <taxon>Leotiomycetes</taxon>
        <taxon>Helotiales</taxon>
        <taxon>Sclerotiniaceae</taxon>
        <taxon>Botryotinia</taxon>
    </lineage>
</organism>
<gene>
    <name evidence="2" type="ORF">BOTCAL_0325g00030</name>
</gene>
<keyword evidence="3" id="KW-1185">Reference proteome</keyword>
<evidence type="ECO:0000313" key="2">
    <source>
        <dbReference type="EMBL" id="TEY45960.1"/>
    </source>
</evidence>
<feature type="chain" id="PRO_5021294673" description="ML-like domain-containing protein" evidence="1">
    <location>
        <begin position="33"/>
        <end position="174"/>
    </location>
</feature>
<accession>A0A4Y8CTF4</accession>
<keyword evidence="1" id="KW-0732">Signal</keyword>
<dbReference type="AlphaFoldDB" id="A0A4Y8CTF4"/>
<evidence type="ECO:0008006" key="4">
    <source>
        <dbReference type="Google" id="ProtNLM"/>
    </source>
</evidence>
<dbReference type="EMBL" id="PHWZ01000324">
    <property type="protein sequence ID" value="TEY45960.1"/>
    <property type="molecule type" value="Genomic_DNA"/>
</dbReference>
<comment type="caution">
    <text evidence="2">The sequence shown here is derived from an EMBL/GenBank/DDBJ whole genome shotgun (WGS) entry which is preliminary data.</text>
</comment>
<proteinExistence type="predicted"/>
<sequence>MEKIPRSPDHPPPLIFQIATFLIALLLAATHGRNIPNSVNNDVSKLNSDLTTTSTAIGFIERRDWTSTIWVTGCSEYPSTASIEPRTLYAFEAPSFADGFPTTTITDAMATPLVARDDTVTEGSDILYIPNPCTFGLVVVATMSVSPGSSSTIDPDSKGPGKVDPKYCGYLGLC</sequence>
<dbReference type="OrthoDB" id="10346069at2759"/>
<protein>
    <recommendedName>
        <fullName evidence="4">ML-like domain-containing protein</fullName>
    </recommendedName>
</protein>
<name>A0A4Y8CTF4_9HELO</name>